<keyword evidence="6" id="KW-0677">Repeat</keyword>
<dbReference type="KEGG" id="toc:Toce_0332"/>
<dbReference type="Gene3D" id="1.50.10.20">
    <property type="match status" value="2"/>
</dbReference>
<keyword evidence="4" id="KW-0808">Transferase</keyword>
<dbReference type="InterPro" id="IPR001330">
    <property type="entry name" value="Prenyltrans"/>
</dbReference>
<reference evidence="11 12" key="1">
    <citation type="journal article" date="2010" name="Stand. Genomic Sci.">
        <title>Complete genome sequence of Thermosediminibacter oceani type strain (JW/IW-1228P).</title>
        <authorList>
            <person name="Pitluck S."/>
            <person name="Yasawong M."/>
            <person name="Munk C."/>
            <person name="Nolan M."/>
            <person name="Lapidus A."/>
            <person name="Lucas S."/>
            <person name="Glavina Del Rio T."/>
            <person name="Tice H."/>
            <person name="Cheng J.F."/>
            <person name="Bruce D."/>
            <person name="Detter C."/>
            <person name="Tapia R."/>
            <person name="Han C."/>
            <person name="Goodwin L."/>
            <person name="Liolios K."/>
            <person name="Ivanova N."/>
            <person name="Mavromatis K."/>
            <person name="Mikhailova N."/>
            <person name="Pati A."/>
            <person name="Chen A."/>
            <person name="Palaniappan K."/>
            <person name="Land M."/>
            <person name="Hauser L."/>
            <person name="Chang Y.J."/>
            <person name="Jeffries C.D."/>
            <person name="Rohde M."/>
            <person name="Spring S."/>
            <person name="Sikorski J."/>
            <person name="Goker M."/>
            <person name="Woyke T."/>
            <person name="Bristow J."/>
            <person name="Eisen J.A."/>
            <person name="Markowitz V."/>
            <person name="Hugenholtz P."/>
            <person name="Kyrpides N.C."/>
            <person name="Klenk H.P."/>
        </authorList>
    </citation>
    <scope>NUCLEOTIDE SEQUENCE [LARGE SCALE GENOMIC DNA]</scope>
    <source>
        <strain evidence="12">ATCC BAA-1034 / DSM 16646 / JW/IW-1228P</strain>
    </source>
</reference>
<evidence type="ECO:0000256" key="1">
    <source>
        <dbReference type="ARBA" id="ARBA00001947"/>
    </source>
</evidence>
<evidence type="ECO:0000256" key="9">
    <source>
        <dbReference type="ARBA" id="ARBA00032766"/>
    </source>
</evidence>
<evidence type="ECO:0000256" key="5">
    <source>
        <dbReference type="ARBA" id="ARBA00022723"/>
    </source>
</evidence>
<keyword evidence="3" id="KW-0637">Prenyltransferase</keyword>
<dbReference type="eggNOG" id="COG1689">
    <property type="taxonomic scope" value="Bacteria"/>
</dbReference>
<protein>
    <recommendedName>
        <fullName evidence="8">Geranylgeranyl transferase type II subunit beta</fullName>
    </recommendedName>
    <alternativeName>
        <fullName evidence="9">Type II protein geranyl-geranyltransferase subunit beta</fullName>
    </alternativeName>
</protein>
<sequence length="671" mass="78674">MKRILSLFFVFLIIFFTVSCDNLTRITWEENTKKKIYASQNNDGGFKEHFLIQDRDLSSTYYFLEICDMINIPLNKDFKEKTIQWILSIKTKAGYFGSESQYSRQIQNTFFAILSLKRLGFEFDENLKQEIKNLFVRLKKPDNLYYEHSAEKEPFLNYFVLESVKAIENEEKFLDVKTQFKKLCLTSTSMNTLTKLFFLRYFDEPVKIDENIRQQLTSEMEQGKSSFIEKLWFLSFFEDDRLNSVIKTTLLKYKNLDGGFSAVVEDSSTDRETYYAVSALRRLNYKITGPEKNELVNFIFAHMNPAGGFNKPFISPSTPQATYKCLYILTELGYEVKNANIVEQYLNRTLKALLGSPDYHPLVMLNTLKALQILDKDRNLKSTLKDSNQHLYEDFLQNTYKNLEEKLNRDNFEQELYDVSNYVEILIMLGEEIPETLKQKIYINAEKVIGDSLKANSIVSIVPLYYSVKLIDNINIISSYNEQVDSFAKKLINQELNKAEKGDLLITYYAMMIQKYNHVLEEPLFCSYDYLNLFKSDEGGVRQNFESPPSLSLTEKYMQMYSFIKNYSVRTSSRAIEASYNGKKGLSVSGYKLRRLKDFDLILLKLYNNEHGHWNEYYITDGKNKILAKAKVSQTPEYNDILVFEIPKGKVNERLYFYFSGKGRTEIPRFW</sequence>
<dbReference type="STRING" id="555079.Toce_0332"/>
<dbReference type="RefSeq" id="WP_013275163.1">
    <property type="nucleotide sequence ID" value="NC_014377.1"/>
</dbReference>
<accession>D9S0U9</accession>
<proteinExistence type="inferred from homology"/>
<comment type="cofactor">
    <cofactor evidence="1">
        <name>Zn(2+)</name>
        <dbReference type="ChEBI" id="CHEBI:29105"/>
    </cofactor>
</comment>
<evidence type="ECO:0000256" key="7">
    <source>
        <dbReference type="ARBA" id="ARBA00022833"/>
    </source>
</evidence>
<name>D9S0U9_THEOJ</name>
<dbReference type="CDD" id="cd00688">
    <property type="entry name" value="ISOPREN_C2_like"/>
    <property type="match status" value="1"/>
</dbReference>
<evidence type="ECO:0000256" key="8">
    <source>
        <dbReference type="ARBA" id="ARBA00030816"/>
    </source>
</evidence>
<dbReference type="PROSITE" id="PS51257">
    <property type="entry name" value="PROKAR_LIPOPROTEIN"/>
    <property type="match status" value="1"/>
</dbReference>
<evidence type="ECO:0000313" key="11">
    <source>
        <dbReference type="EMBL" id="ADL07113.1"/>
    </source>
</evidence>
<dbReference type="Proteomes" id="UP000000272">
    <property type="component" value="Chromosome"/>
</dbReference>
<keyword evidence="5" id="KW-0479">Metal-binding</keyword>
<evidence type="ECO:0000313" key="12">
    <source>
        <dbReference type="Proteomes" id="UP000000272"/>
    </source>
</evidence>
<comment type="similarity">
    <text evidence="2">Belongs to the protein prenyltransferase subunit beta family.</text>
</comment>
<evidence type="ECO:0000256" key="4">
    <source>
        <dbReference type="ARBA" id="ARBA00022679"/>
    </source>
</evidence>
<evidence type="ECO:0000256" key="2">
    <source>
        <dbReference type="ARBA" id="ARBA00010497"/>
    </source>
</evidence>
<keyword evidence="12" id="KW-1185">Reference proteome</keyword>
<dbReference type="PANTHER" id="PTHR11774">
    <property type="entry name" value="GERANYLGERANYL TRANSFERASE TYPE BETA SUBUNIT"/>
    <property type="match status" value="1"/>
</dbReference>
<dbReference type="InterPro" id="IPR045089">
    <property type="entry name" value="PGGT1B-like"/>
</dbReference>
<dbReference type="PANTHER" id="PTHR11774:SF11">
    <property type="entry name" value="GERANYLGERANYL TRANSFERASE TYPE-2 SUBUNIT BETA"/>
    <property type="match status" value="1"/>
</dbReference>
<dbReference type="Pfam" id="PF00432">
    <property type="entry name" value="Prenyltrans"/>
    <property type="match status" value="2"/>
</dbReference>
<evidence type="ECO:0000259" key="10">
    <source>
        <dbReference type="Pfam" id="PF00432"/>
    </source>
</evidence>
<dbReference type="AlphaFoldDB" id="D9S0U9"/>
<evidence type="ECO:0000256" key="6">
    <source>
        <dbReference type="ARBA" id="ARBA00022737"/>
    </source>
</evidence>
<dbReference type="EMBL" id="CP002131">
    <property type="protein sequence ID" value="ADL07113.1"/>
    <property type="molecule type" value="Genomic_DNA"/>
</dbReference>
<feature type="domain" description="Prenyltransferase alpha-alpha toroid" evidence="10">
    <location>
        <begin position="265"/>
        <end position="340"/>
    </location>
</feature>
<dbReference type="InterPro" id="IPR008930">
    <property type="entry name" value="Terpenoid_cyclase/PrenylTrfase"/>
</dbReference>
<dbReference type="GO" id="GO:0046872">
    <property type="term" value="F:metal ion binding"/>
    <property type="evidence" value="ECO:0007669"/>
    <property type="project" value="UniProtKB-KW"/>
</dbReference>
<dbReference type="GO" id="GO:0008318">
    <property type="term" value="F:protein prenyltransferase activity"/>
    <property type="evidence" value="ECO:0007669"/>
    <property type="project" value="InterPro"/>
</dbReference>
<gene>
    <name evidence="11" type="ordered locus">Toce_0332</name>
</gene>
<evidence type="ECO:0000256" key="3">
    <source>
        <dbReference type="ARBA" id="ARBA00022602"/>
    </source>
</evidence>
<organism evidence="11 12">
    <name type="scientific">Thermosediminibacter oceani (strain ATCC BAA-1034 / DSM 16646 / JW/IW-1228P)</name>
    <dbReference type="NCBI Taxonomy" id="555079"/>
    <lineage>
        <taxon>Bacteria</taxon>
        <taxon>Bacillati</taxon>
        <taxon>Bacillota</taxon>
        <taxon>Clostridia</taxon>
        <taxon>Thermosediminibacterales</taxon>
        <taxon>Thermosediminibacteraceae</taxon>
        <taxon>Thermosediminibacter</taxon>
    </lineage>
</organism>
<dbReference type="SUPFAM" id="SSF48239">
    <property type="entry name" value="Terpenoid cyclases/Protein prenyltransferases"/>
    <property type="match status" value="2"/>
</dbReference>
<dbReference type="HOGENOM" id="CLU_409339_0_0_9"/>
<dbReference type="OrthoDB" id="411361at2"/>
<keyword evidence="7" id="KW-0862">Zinc</keyword>
<feature type="domain" description="Prenyltransferase alpha-alpha toroid" evidence="10">
    <location>
        <begin position="55"/>
        <end position="151"/>
    </location>
</feature>